<dbReference type="EMBL" id="JAQMUH010000007">
    <property type="protein sequence ID" value="MDB9538185.1"/>
    <property type="molecule type" value="Genomic_DNA"/>
</dbReference>
<dbReference type="Proteomes" id="UP001212499">
    <property type="component" value="Unassembled WGS sequence"/>
</dbReference>
<evidence type="ECO:0000259" key="2">
    <source>
        <dbReference type="Pfam" id="PF07282"/>
    </source>
</evidence>
<accession>A0ABT5ALL8</accession>
<dbReference type="Pfam" id="PF07282">
    <property type="entry name" value="Cas12f1-like_TNB"/>
    <property type="match status" value="1"/>
</dbReference>
<comment type="caution">
    <text evidence="3">The sequence shown here is derived from an EMBL/GenBank/DDBJ whole genome shotgun (WGS) entry which is preliminary data.</text>
</comment>
<name>A0ABT5ALL8_9CYAN</name>
<gene>
    <name evidence="3" type="ORF">PN457_00630</name>
</gene>
<protein>
    <submittedName>
        <fullName evidence="3">Zinc ribbon domain-containing protein</fullName>
    </submittedName>
</protein>
<dbReference type="InterPro" id="IPR010095">
    <property type="entry name" value="Cas12f1-like_TNB"/>
</dbReference>
<sequence length="138" mass="15151">MSKRGNQNFIPIPTGRLIERLKQLCLEYGIKLTVTEEAYTSKASYLDGDRLYKHGEKPNGWKPSGQRVKQGLYKTSTGILVNADCNGAANILTKVATQLGVSLAKVGRGALTLPRRVDLFKGLSKSYRKRCVARLGPA</sequence>
<evidence type="ECO:0000256" key="1">
    <source>
        <dbReference type="ARBA" id="ARBA00023125"/>
    </source>
</evidence>
<feature type="domain" description="Cas12f1-like TNB" evidence="2">
    <location>
        <begin position="15"/>
        <end position="91"/>
    </location>
</feature>
<reference evidence="3 4" key="1">
    <citation type="submission" date="2023-01" db="EMBL/GenBank/DDBJ databases">
        <title>Genomes from the Australian National Cyanobacteria Reference Collection.</title>
        <authorList>
            <person name="Willis A."/>
            <person name="Lee E.M.F."/>
        </authorList>
    </citation>
    <scope>NUCLEOTIDE SEQUENCE [LARGE SCALE GENOMIC DNA]</scope>
    <source>
        <strain evidence="3 4">CS-1033</strain>
    </source>
</reference>
<keyword evidence="1" id="KW-0238">DNA-binding</keyword>
<dbReference type="RefSeq" id="WP_271730634.1">
    <property type="nucleotide sequence ID" value="NZ_JANQDP010000122.1"/>
</dbReference>
<organism evidence="3 4">
    <name type="scientific">Anabaenopsis arnoldii</name>
    <dbReference type="NCBI Taxonomy" id="2152938"/>
    <lineage>
        <taxon>Bacteria</taxon>
        <taxon>Bacillati</taxon>
        <taxon>Cyanobacteriota</taxon>
        <taxon>Cyanophyceae</taxon>
        <taxon>Nostocales</taxon>
        <taxon>Nodulariaceae</taxon>
        <taxon>Anabaenopsis</taxon>
    </lineage>
</organism>
<evidence type="ECO:0000313" key="3">
    <source>
        <dbReference type="EMBL" id="MDB9538185.1"/>
    </source>
</evidence>
<evidence type="ECO:0000313" key="4">
    <source>
        <dbReference type="Proteomes" id="UP001212499"/>
    </source>
</evidence>
<proteinExistence type="predicted"/>
<keyword evidence="4" id="KW-1185">Reference proteome</keyword>